<dbReference type="InterPro" id="IPR008767">
    <property type="entry name" value="Phage_SPP1_head-tail_adaptor"/>
</dbReference>
<dbReference type="AlphaFoldDB" id="A0A1B1YAG5"/>
<proteinExistence type="predicted"/>
<reference evidence="1 2" key="1">
    <citation type="submission" date="2016-02" db="EMBL/GenBank/DDBJ databases">
        <title>Comparison of Clostridium stercorarium subspecies using comparative genomics and transcriptomics.</title>
        <authorList>
            <person name="Schellenberg J."/>
            <person name="Thallinger G."/>
            <person name="Levin D.B."/>
            <person name="Zhang X."/>
            <person name="Alvare G."/>
            <person name="Fristensky B."/>
            <person name="Sparling R."/>
        </authorList>
    </citation>
    <scope>NUCLEOTIDE SEQUENCE [LARGE SCALE GENOMIC DNA]</scope>
    <source>
        <strain evidence="1 2">DSM 2910</strain>
    </source>
</reference>
<dbReference type="RefSeq" id="WP_065821263.1">
    <property type="nucleotide sequence ID" value="NZ_CP014672.1"/>
</dbReference>
<dbReference type="Gene3D" id="2.40.10.270">
    <property type="entry name" value="Bacteriophage SPP1 head-tail adaptor protein"/>
    <property type="match status" value="1"/>
</dbReference>
<dbReference type="Proteomes" id="UP000092971">
    <property type="component" value="Chromosome"/>
</dbReference>
<sequence length="100" mass="11885">MLFKDTIELVSVITTKDEDGFPVTTEIKRQVFADKKSVRQSEFYQAALQNINLELMFDVRTVDYQEEKLLDYEGKRYKIVRTYDKDGEMTELICSRLESW</sequence>
<dbReference type="NCBIfam" id="TIGR01563">
    <property type="entry name" value="gp16_SPP1"/>
    <property type="match status" value="1"/>
</dbReference>
<protein>
    <recommendedName>
        <fullName evidence="3">Phage head-tail adapter protein</fullName>
    </recommendedName>
</protein>
<evidence type="ECO:0008006" key="3">
    <source>
        <dbReference type="Google" id="ProtNLM"/>
    </source>
</evidence>
<dbReference type="OrthoDB" id="2051942at2"/>
<evidence type="ECO:0000313" key="2">
    <source>
        <dbReference type="Proteomes" id="UP000092971"/>
    </source>
</evidence>
<dbReference type="InterPro" id="IPR038666">
    <property type="entry name" value="SSP1_head-tail_sf"/>
</dbReference>
<dbReference type="EMBL" id="CP014672">
    <property type="protein sequence ID" value="ANW97719.1"/>
    <property type="molecule type" value="Genomic_DNA"/>
</dbReference>
<accession>A0A1B1YAG5</accession>
<organism evidence="1 2">
    <name type="scientific">Thermoclostridium stercorarium subsp. thermolacticum DSM 2910</name>
    <dbReference type="NCBI Taxonomy" id="1121336"/>
    <lineage>
        <taxon>Bacteria</taxon>
        <taxon>Bacillati</taxon>
        <taxon>Bacillota</taxon>
        <taxon>Clostridia</taxon>
        <taxon>Eubacteriales</taxon>
        <taxon>Oscillospiraceae</taxon>
        <taxon>Thermoclostridium</taxon>
    </lineage>
</organism>
<evidence type="ECO:0000313" key="1">
    <source>
        <dbReference type="EMBL" id="ANW97719.1"/>
    </source>
</evidence>
<gene>
    <name evidence="1" type="ORF">CSTERTH_01070</name>
</gene>
<name>A0A1B1YAG5_THEST</name>